<sequence length="240" mass="27218">MAIKIPVTDRVLRSARQLAALNLFAVVKPNAIPQPKAVEIKGREEGYLIVPQPGPKGRLKPTYKSEQMPTLSGILSTMYFDINSLLIFQNIVQNVPDYVVMTVWQNQIDDTKDVVHPEVLTAVEKYQKLENAAADKENGLNRLLWNALFLIIGENQLSLNGLAISRQCQWCDSLEYVRLTIKSIKVLPPLEDVLSDVPTWGFEINHPHDVATILDGEVQKICFDGKPQTVIYEHEWDFKR</sequence>
<evidence type="ECO:0000313" key="1">
    <source>
        <dbReference type="EMBL" id="OQD78801.1"/>
    </source>
</evidence>
<evidence type="ECO:0000313" key="2">
    <source>
        <dbReference type="Proteomes" id="UP000191672"/>
    </source>
</evidence>
<comment type="caution">
    <text evidence="1">The sequence shown here is derived from an EMBL/GenBank/DDBJ whole genome shotgun (WGS) entry which is preliminary data.</text>
</comment>
<proteinExistence type="predicted"/>
<dbReference type="EMBL" id="MDYN01000079">
    <property type="protein sequence ID" value="OQD78801.1"/>
    <property type="molecule type" value="Genomic_DNA"/>
</dbReference>
<dbReference type="Proteomes" id="UP000191672">
    <property type="component" value="Unassembled WGS sequence"/>
</dbReference>
<gene>
    <name evidence="1" type="ORF">PENANT_c079G10102</name>
</gene>
<keyword evidence="2" id="KW-1185">Reference proteome</keyword>
<organism evidence="1 2">
    <name type="scientific">Penicillium antarcticum</name>
    <dbReference type="NCBI Taxonomy" id="416450"/>
    <lineage>
        <taxon>Eukaryota</taxon>
        <taxon>Fungi</taxon>
        <taxon>Dikarya</taxon>
        <taxon>Ascomycota</taxon>
        <taxon>Pezizomycotina</taxon>
        <taxon>Eurotiomycetes</taxon>
        <taxon>Eurotiomycetidae</taxon>
        <taxon>Eurotiales</taxon>
        <taxon>Aspergillaceae</taxon>
        <taxon>Penicillium</taxon>
    </lineage>
</organism>
<dbReference type="AlphaFoldDB" id="A0A1V6PPB3"/>
<reference evidence="2" key="1">
    <citation type="journal article" date="2017" name="Nat. Microbiol.">
        <title>Global analysis of biosynthetic gene clusters reveals vast potential of secondary metabolite production in Penicillium species.</title>
        <authorList>
            <person name="Nielsen J.C."/>
            <person name="Grijseels S."/>
            <person name="Prigent S."/>
            <person name="Ji B."/>
            <person name="Dainat J."/>
            <person name="Nielsen K.F."/>
            <person name="Frisvad J.C."/>
            <person name="Workman M."/>
            <person name="Nielsen J."/>
        </authorList>
    </citation>
    <scope>NUCLEOTIDE SEQUENCE [LARGE SCALE GENOMIC DNA]</scope>
    <source>
        <strain evidence="2">IBT 31811</strain>
    </source>
</reference>
<name>A0A1V6PPB3_9EURO</name>
<protein>
    <submittedName>
        <fullName evidence="1">Uncharacterized protein</fullName>
    </submittedName>
</protein>
<accession>A0A1V6PPB3</accession>